<dbReference type="SUPFAM" id="SSF54211">
    <property type="entry name" value="Ribosomal protein S5 domain 2-like"/>
    <property type="match status" value="1"/>
</dbReference>
<proteinExistence type="inferred from homology"/>
<dbReference type="GO" id="GO:0004252">
    <property type="term" value="F:serine-type endopeptidase activity"/>
    <property type="evidence" value="ECO:0007669"/>
    <property type="project" value="UniProtKB-UniRule"/>
</dbReference>
<accession>A0A841KWS4</accession>
<dbReference type="InterPro" id="IPR008269">
    <property type="entry name" value="Lon_proteolytic"/>
</dbReference>
<evidence type="ECO:0000313" key="6">
    <source>
        <dbReference type="Proteomes" id="UP000579281"/>
    </source>
</evidence>
<dbReference type="Pfam" id="PF05362">
    <property type="entry name" value="Lon_C"/>
    <property type="match status" value="1"/>
</dbReference>
<evidence type="ECO:0000256" key="2">
    <source>
        <dbReference type="PROSITE-ProRule" id="PRU01122"/>
    </source>
</evidence>
<keyword evidence="3" id="KW-0175">Coiled coil</keyword>
<organism evidence="5 6">
    <name type="scientific">Anaerosolibacter carboniphilus</name>
    <dbReference type="NCBI Taxonomy" id="1417629"/>
    <lineage>
        <taxon>Bacteria</taxon>
        <taxon>Bacillati</taxon>
        <taxon>Bacillota</taxon>
        <taxon>Clostridia</taxon>
        <taxon>Peptostreptococcales</taxon>
        <taxon>Thermotaleaceae</taxon>
        <taxon>Anaerosolibacter</taxon>
    </lineage>
</organism>
<dbReference type="Pfam" id="PF20437">
    <property type="entry name" value="LonC_helical"/>
    <property type="match status" value="1"/>
</dbReference>
<dbReference type="AlphaFoldDB" id="A0A841KWS4"/>
<gene>
    <name evidence="5" type="ORF">HNQ80_000708</name>
</gene>
<dbReference type="Proteomes" id="UP000579281">
    <property type="component" value="Unassembled WGS sequence"/>
</dbReference>
<dbReference type="GO" id="GO:0006508">
    <property type="term" value="P:proteolysis"/>
    <property type="evidence" value="ECO:0007669"/>
    <property type="project" value="UniProtKB-KW"/>
</dbReference>
<evidence type="ECO:0000313" key="5">
    <source>
        <dbReference type="EMBL" id="MBB6214625.1"/>
    </source>
</evidence>
<dbReference type="Gene3D" id="1.10.8.60">
    <property type="match status" value="1"/>
</dbReference>
<dbReference type="InterPro" id="IPR027065">
    <property type="entry name" value="Lon_Prtase"/>
</dbReference>
<feature type="coiled-coil region" evidence="3">
    <location>
        <begin position="195"/>
        <end position="236"/>
    </location>
</feature>
<evidence type="ECO:0000259" key="4">
    <source>
        <dbReference type="PROSITE" id="PS51786"/>
    </source>
</evidence>
<comment type="similarity">
    <text evidence="2">Belongs to the peptidase S16 family.</text>
</comment>
<dbReference type="PROSITE" id="PS51786">
    <property type="entry name" value="LON_PROTEOLYTIC"/>
    <property type="match status" value="1"/>
</dbReference>
<dbReference type="GO" id="GO:0005524">
    <property type="term" value="F:ATP binding"/>
    <property type="evidence" value="ECO:0007669"/>
    <property type="project" value="InterPro"/>
</dbReference>
<dbReference type="InterPro" id="IPR020568">
    <property type="entry name" value="Ribosomal_Su5_D2-typ_SF"/>
</dbReference>
<comment type="caution">
    <text evidence="5">The sequence shown here is derived from an EMBL/GenBank/DDBJ whole genome shotgun (WGS) entry which is preliminary data.</text>
</comment>
<dbReference type="InterPro" id="IPR014721">
    <property type="entry name" value="Ribsml_uS5_D2-typ_fold_subgr"/>
</dbReference>
<dbReference type="PRINTS" id="PR00830">
    <property type="entry name" value="ENDOLAPTASE"/>
</dbReference>
<dbReference type="RefSeq" id="WP_184308234.1">
    <property type="nucleotide sequence ID" value="NZ_JACHEN010000003.1"/>
</dbReference>
<evidence type="ECO:0000256" key="1">
    <source>
        <dbReference type="ARBA" id="ARBA00022670"/>
    </source>
</evidence>
<dbReference type="Gene3D" id="3.30.230.10">
    <property type="match status" value="1"/>
</dbReference>
<reference evidence="5 6" key="1">
    <citation type="submission" date="2020-08" db="EMBL/GenBank/DDBJ databases">
        <title>Genomic Encyclopedia of Type Strains, Phase IV (KMG-IV): sequencing the most valuable type-strain genomes for metagenomic binning, comparative biology and taxonomic classification.</title>
        <authorList>
            <person name="Goeker M."/>
        </authorList>
    </citation>
    <scope>NUCLEOTIDE SEQUENCE [LARGE SCALE GENOMIC DNA]</scope>
    <source>
        <strain evidence="5 6">DSM 103526</strain>
    </source>
</reference>
<keyword evidence="2" id="KW-0378">Hydrolase</keyword>
<dbReference type="InterPro" id="IPR041699">
    <property type="entry name" value="AAA_32"/>
</dbReference>
<feature type="active site" evidence="2">
    <location>
        <position position="696"/>
    </location>
</feature>
<dbReference type="SUPFAM" id="SSF52540">
    <property type="entry name" value="P-loop containing nucleoside triphosphate hydrolases"/>
    <property type="match status" value="1"/>
</dbReference>
<dbReference type="PANTHER" id="PTHR10046">
    <property type="entry name" value="ATP DEPENDENT LON PROTEASE FAMILY MEMBER"/>
    <property type="match status" value="1"/>
</dbReference>
<keyword evidence="1 2" id="KW-0645">Protease</keyword>
<feature type="domain" description="Lon proteolytic" evidence="4">
    <location>
        <begin position="563"/>
        <end position="758"/>
    </location>
</feature>
<keyword evidence="6" id="KW-1185">Reference proteome</keyword>
<dbReference type="InterPro" id="IPR046844">
    <property type="entry name" value="Lon-like_helical"/>
</dbReference>
<feature type="active site" evidence="2">
    <location>
        <position position="653"/>
    </location>
</feature>
<keyword evidence="2" id="KW-0720">Serine protease</keyword>
<name>A0A841KWS4_9FIRM</name>
<dbReference type="Pfam" id="PF13654">
    <property type="entry name" value="AAA_32"/>
    <property type="match status" value="1"/>
</dbReference>
<dbReference type="EC" id="3.4.21.53" evidence="2"/>
<dbReference type="Pfam" id="PF20436">
    <property type="entry name" value="LonB_AAA-LID"/>
    <property type="match status" value="1"/>
</dbReference>
<dbReference type="InterPro" id="IPR027417">
    <property type="entry name" value="P-loop_NTPase"/>
</dbReference>
<sequence length="798" mass="91060">MTRYKELPYTKLKRFCNPSQFDFRTTEDLIFNDNIIGQDRAVRAMEFGLRVKSSQYNIFITGLKGTGKTSYAQRIVSQRAKGENVPDDWCYVYNFNNPGVPLALNVPPGMGKILVEDMDILVQDLLTEIPKAFHGEDYEKRKAEIAKKFQDERNQLIEELTEYSKEQGFKIKNTSTGFALAPLINGEVISDGEYNALEEEQRNEIEAKAEDIQDLAVEILRKIKELERQAKKKVIDLDNTIGLYVVEPLMDELFDKYKEHTKIIDYLKNVQHDIIEQLYDFDLSEEEQDELVVKKAENNFVKKYKVNLFIDNSDTTGAPIIMECNPTYNNLVGRIEYENEQGALKTDFTMIKPGAIHKANGGYLILQANQVLTNPQSWDLLKRTIETGEISIENLRMQLGIVEITTLKPEPIPVDIKVILIGNPYLYQLLYSYDEEFEKLFKVKVDFDSVMDTNRENEQKIANFISDYCDRKELKHLDREAVARVVEYSHRIAGSQKKLSTRFNKIIELLIEADVWADMDQSEWIRKAHIDKAYEEKQYRNNRMEEKLDEMYESGKIIIDLKGKKVGRINGLSVIDVGDHSFGKPSVITVTTFAGNKGIINIEREVKMSGKIHDKGVLILEGYLSEKFGQEYPVTVTAKICFEQSYSGVDGDSASSTELYGLLSSLSDIPLKQNIAVTGSVNQKGEIQPVGGVTEKIEGFFSLCKYFELTGDQGVIIPYQNVDDLVLKDEIIQAVRDGKFHIYPVSSVEEGIEILTDQPFQKIAEAVMEKLNNFTMIVKNEGDPGNRKGFRGKPFKGR</sequence>
<dbReference type="Gene3D" id="3.40.50.300">
    <property type="entry name" value="P-loop containing nucleotide triphosphate hydrolases"/>
    <property type="match status" value="2"/>
</dbReference>
<dbReference type="EMBL" id="JACHEN010000003">
    <property type="protein sequence ID" value="MBB6214625.1"/>
    <property type="molecule type" value="Genomic_DNA"/>
</dbReference>
<protein>
    <recommendedName>
        <fullName evidence="2">endopeptidase La</fullName>
        <ecNumber evidence="2">3.4.21.53</ecNumber>
    </recommendedName>
</protein>
<comment type="catalytic activity">
    <reaction evidence="2">
        <text>Hydrolysis of proteins in presence of ATP.</text>
        <dbReference type="EC" id="3.4.21.53"/>
    </reaction>
</comment>
<dbReference type="GO" id="GO:0004176">
    <property type="term" value="F:ATP-dependent peptidase activity"/>
    <property type="evidence" value="ECO:0007669"/>
    <property type="project" value="UniProtKB-UniRule"/>
</dbReference>
<dbReference type="InterPro" id="IPR046843">
    <property type="entry name" value="LonB_AAA-LID"/>
</dbReference>
<evidence type="ECO:0000256" key="3">
    <source>
        <dbReference type="SAM" id="Coils"/>
    </source>
</evidence>
<dbReference type="GO" id="GO:0030163">
    <property type="term" value="P:protein catabolic process"/>
    <property type="evidence" value="ECO:0007669"/>
    <property type="project" value="InterPro"/>
</dbReference>